<reference evidence="7 8" key="1">
    <citation type="submission" date="2015-09" db="EMBL/GenBank/DDBJ databases">
        <title>Genome sequencing project for genomic taxonomy and phylogenomics of Bacillus-like bacteria.</title>
        <authorList>
            <person name="Liu B."/>
            <person name="Wang J."/>
            <person name="Zhu Y."/>
            <person name="Liu G."/>
            <person name="Chen Q."/>
            <person name="Chen Z."/>
            <person name="Lan J."/>
            <person name="Che J."/>
            <person name="Ge C."/>
            <person name="Shi H."/>
            <person name="Pan Z."/>
            <person name="Liu X."/>
        </authorList>
    </citation>
    <scope>NUCLEOTIDE SEQUENCE [LARGE SCALE GENOMIC DNA]</scope>
    <source>
        <strain evidence="7 8">DSM 8552</strain>
    </source>
</reference>
<dbReference type="EMBL" id="LJJB01000007">
    <property type="protein sequence ID" value="KQL49827.1"/>
    <property type="molecule type" value="Genomic_DNA"/>
</dbReference>
<keyword evidence="4" id="KW-0274">FAD</keyword>
<sequence>MPWTEGLTGRVIVEGETGYEEARRDFNTRISKFPKVIVYCMNEHDVANAVIWARKKKMPFRVRGGGHSYEAFSLVDGGLVIDVSELQHLIIDKVGGTARVGAGFRILPLYEALWKQGLTIPSGTCATTGVSGLTLGGGYGYLSRLLGMTCDNLLAVEVINPWGRIIQVNEQNHSDLLWACRGAGDGSFGVITAFTFRVHPIGDVALYSMTWDFTDLQKVVRFWQEWAPYTDVRLTSMLLLHAQNQGDILSRGIFVGLERDLRHLLRPLQEAVPPKTISIRSASWITAARSLAGAEILHAKFKNTSAFVYESLSNEALSILTHHLSIAPGASNSVMFDAYGGAIGRLTPDATAFVHRKALFMIQYLSYWENDREESTNIRWVEQFRTSMLPFTRGAYRNYSDLLIPDWPTAYFGENIAKLKKVKKNYDPENVFRFEQSIPLL</sequence>
<accession>A0ABR5NE85</accession>
<evidence type="ECO:0000256" key="5">
    <source>
        <dbReference type="ARBA" id="ARBA00023002"/>
    </source>
</evidence>
<evidence type="ECO:0000256" key="1">
    <source>
        <dbReference type="ARBA" id="ARBA00001974"/>
    </source>
</evidence>
<dbReference type="SUPFAM" id="SSF56176">
    <property type="entry name" value="FAD-binding/transporter-associated domain-like"/>
    <property type="match status" value="1"/>
</dbReference>
<dbReference type="InterPro" id="IPR050416">
    <property type="entry name" value="FAD-linked_Oxidoreductase"/>
</dbReference>
<dbReference type="Proteomes" id="UP000051063">
    <property type="component" value="Unassembled WGS sequence"/>
</dbReference>
<keyword evidence="8" id="KW-1185">Reference proteome</keyword>
<proteinExistence type="inferred from homology"/>
<dbReference type="Gene3D" id="3.40.462.20">
    <property type="match status" value="1"/>
</dbReference>
<dbReference type="InterPro" id="IPR012951">
    <property type="entry name" value="BBE"/>
</dbReference>
<keyword evidence="3" id="KW-0285">Flavoprotein</keyword>
<protein>
    <recommendedName>
        <fullName evidence="6">FAD-binding PCMH-type domain-containing protein</fullName>
    </recommendedName>
</protein>
<comment type="similarity">
    <text evidence="2">Belongs to the oxygen-dependent FAD-linked oxidoreductase family.</text>
</comment>
<organism evidence="7 8">
    <name type="scientific">Brevibacillus choshinensis</name>
    <dbReference type="NCBI Taxonomy" id="54911"/>
    <lineage>
        <taxon>Bacteria</taxon>
        <taxon>Bacillati</taxon>
        <taxon>Bacillota</taxon>
        <taxon>Bacilli</taxon>
        <taxon>Bacillales</taxon>
        <taxon>Paenibacillaceae</taxon>
        <taxon>Brevibacillus</taxon>
    </lineage>
</organism>
<dbReference type="Pfam" id="PF01565">
    <property type="entry name" value="FAD_binding_4"/>
    <property type="match status" value="1"/>
</dbReference>
<dbReference type="PANTHER" id="PTHR42973">
    <property type="entry name" value="BINDING OXIDOREDUCTASE, PUTATIVE (AFU_ORTHOLOGUE AFUA_1G17690)-RELATED"/>
    <property type="match status" value="1"/>
</dbReference>
<dbReference type="InterPro" id="IPR016169">
    <property type="entry name" value="FAD-bd_PCMH_sub2"/>
</dbReference>
<feature type="domain" description="FAD-binding PCMH-type" evidence="6">
    <location>
        <begin position="30"/>
        <end position="201"/>
    </location>
</feature>
<evidence type="ECO:0000259" key="6">
    <source>
        <dbReference type="PROSITE" id="PS51387"/>
    </source>
</evidence>
<gene>
    <name evidence="7" type="ORF">AN963_09030</name>
</gene>
<evidence type="ECO:0000256" key="2">
    <source>
        <dbReference type="ARBA" id="ARBA00005466"/>
    </source>
</evidence>
<dbReference type="InterPro" id="IPR036318">
    <property type="entry name" value="FAD-bd_PCMH-like_sf"/>
</dbReference>
<evidence type="ECO:0000256" key="4">
    <source>
        <dbReference type="ARBA" id="ARBA00022827"/>
    </source>
</evidence>
<dbReference type="PANTHER" id="PTHR42973:SF39">
    <property type="entry name" value="FAD-BINDING PCMH-TYPE DOMAIN-CONTAINING PROTEIN"/>
    <property type="match status" value="1"/>
</dbReference>
<dbReference type="Pfam" id="PF08031">
    <property type="entry name" value="BBE"/>
    <property type="match status" value="1"/>
</dbReference>
<keyword evidence="5" id="KW-0560">Oxidoreductase</keyword>
<evidence type="ECO:0000313" key="7">
    <source>
        <dbReference type="EMBL" id="KQL49827.1"/>
    </source>
</evidence>
<comment type="caution">
    <text evidence="7">The sequence shown here is derived from an EMBL/GenBank/DDBJ whole genome shotgun (WGS) entry which is preliminary data.</text>
</comment>
<dbReference type="RefSeq" id="WP_055744150.1">
    <property type="nucleotide sequence ID" value="NZ_LJJB01000007.1"/>
</dbReference>
<evidence type="ECO:0000256" key="3">
    <source>
        <dbReference type="ARBA" id="ARBA00022630"/>
    </source>
</evidence>
<dbReference type="InterPro" id="IPR016166">
    <property type="entry name" value="FAD-bd_PCMH"/>
</dbReference>
<dbReference type="PROSITE" id="PS51387">
    <property type="entry name" value="FAD_PCMH"/>
    <property type="match status" value="1"/>
</dbReference>
<comment type="cofactor">
    <cofactor evidence="1">
        <name>FAD</name>
        <dbReference type="ChEBI" id="CHEBI:57692"/>
    </cofactor>
</comment>
<dbReference type="InterPro" id="IPR016167">
    <property type="entry name" value="FAD-bd_PCMH_sub1"/>
</dbReference>
<name>A0ABR5NE85_BRECH</name>
<dbReference type="Gene3D" id="3.30.43.10">
    <property type="entry name" value="Uridine Diphospho-n-acetylenolpyruvylglucosamine Reductase, domain 2"/>
    <property type="match status" value="1"/>
</dbReference>
<evidence type="ECO:0000313" key="8">
    <source>
        <dbReference type="Proteomes" id="UP000051063"/>
    </source>
</evidence>
<dbReference type="InterPro" id="IPR006094">
    <property type="entry name" value="Oxid_FAD_bind_N"/>
</dbReference>
<dbReference type="Gene3D" id="3.30.465.10">
    <property type="match status" value="1"/>
</dbReference>